<proteinExistence type="predicted"/>
<accession>A0ABU5L8U0</accession>
<dbReference type="EMBL" id="JARGYT010000060">
    <property type="protein sequence ID" value="MDZ5762536.1"/>
    <property type="molecule type" value="Genomic_DNA"/>
</dbReference>
<evidence type="ECO:0000313" key="2">
    <source>
        <dbReference type="Proteomes" id="UP001293791"/>
    </source>
</evidence>
<organism evidence="1 2">
    <name type="scientific">Candidatus Cyrtobacter comes</name>
    <dbReference type="NCBI Taxonomy" id="675776"/>
    <lineage>
        <taxon>Bacteria</taxon>
        <taxon>Pseudomonadati</taxon>
        <taxon>Pseudomonadota</taxon>
        <taxon>Alphaproteobacteria</taxon>
        <taxon>Rickettsiales</taxon>
        <taxon>Candidatus Midichloriaceae</taxon>
        <taxon>Candidatus Cyrtobacter</taxon>
    </lineage>
</organism>
<keyword evidence="2" id="KW-1185">Reference proteome</keyword>
<protein>
    <recommendedName>
        <fullName evidence="3">DUF2336 domain-containing protein</fullName>
    </recommendedName>
</protein>
<comment type="caution">
    <text evidence="1">The sequence shown here is derived from an EMBL/GenBank/DDBJ whole genome shotgun (WGS) entry which is preliminary data.</text>
</comment>
<dbReference type="RefSeq" id="WP_322497996.1">
    <property type="nucleotide sequence ID" value="NZ_JARGYT010000060.1"/>
</dbReference>
<evidence type="ECO:0000313" key="1">
    <source>
        <dbReference type="EMBL" id="MDZ5762536.1"/>
    </source>
</evidence>
<dbReference type="Proteomes" id="UP001293791">
    <property type="component" value="Unassembled WGS sequence"/>
</dbReference>
<sequence length="262" mass="28883">MKELSILENLWRSGNENALIDSLSRCSQAIAKEFLQTHVLDTRVIGEIISKYPESQFSQVIAENIRAGLMNPSDAGAIINNLGPDAYSFIIDTLNPELAKEIILSSPREVSAKIFTAYADAGVSNNDLEALMIGLVKDKRFNLENISEKGFLAILTKLDNTELTKDVIEKSDPGYLFLNPTKDDQGAKSLFELGMRAGHHELIEQKILEVVQTGKDEVVLSKGVEKCLSLALKLEGKPEIEKGDDSYERLLDMIGTVNKGCI</sequence>
<name>A0ABU5L8U0_9RICK</name>
<gene>
    <name evidence="1" type="ORF">Cyrtocomes_00923</name>
</gene>
<reference evidence="1 2" key="1">
    <citation type="submission" date="2023-02" db="EMBL/GenBank/DDBJ databases">
        <title>Host association and intracellularity evolved multiple times independently in the Rickettsiales.</title>
        <authorList>
            <person name="Castelli M."/>
            <person name="Nardi T."/>
            <person name="Gammuto L."/>
            <person name="Bellinzona G."/>
            <person name="Sabaneyeva E."/>
            <person name="Potekhin A."/>
            <person name="Serra V."/>
            <person name="Petroni G."/>
            <person name="Sassera D."/>
        </authorList>
    </citation>
    <scope>NUCLEOTIDE SEQUENCE [LARGE SCALE GENOMIC DNA]</scope>
    <source>
        <strain evidence="1 2">BOD18</strain>
    </source>
</reference>
<evidence type="ECO:0008006" key="3">
    <source>
        <dbReference type="Google" id="ProtNLM"/>
    </source>
</evidence>